<dbReference type="GO" id="GO:0042450">
    <property type="term" value="P:L-arginine biosynthetic process via ornithine"/>
    <property type="evidence" value="ECO:0007669"/>
    <property type="project" value="UniProtKB-UniRule"/>
</dbReference>
<evidence type="ECO:0000256" key="5">
    <source>
        <dbReference type="ARBA" id="ARBA00012338"/>
    </source>
</evidence>
<dbReference type="OrthoDB" id="9769623at2"/>
<dbReference type="InterPro" id="IPR022761">
    <property type="entry name" value="Fumarate_lyase_N"/>
</dbReference>
<feature type="domain" description="Fumarate lyase N-terminal" evidence="11">
    <location>
        <begin position="6"/>
        <end position="301"/>
    </location>
</feature>
<dbReference type="Pfam" id="PF00206">
    <property type="entry name" value="Lyase_1"/>
    <property type="match status" value="1"/>
</dbReference>
<keyword evidence="14" id="KW-1185">Reference proteome</keyword>
<dbReference type="FunFam" id="1.10.40.30:FF:000001">
    <property type="entry name" value="Argininosuccinate lyase"/>
    <property type="match status" value="1"/>
</dbReference>
<dbReference type="PRINTS" id="PR00145">
    <property type="entry name" value="ARGSUCLYASE"/>
</dbReference>
<dbReference type="PROSITE" id="PS00163">
    <property type="entry name" value="FUMARATE_LYASES"/>
    <property type="match status" value="1"/>
</dbReference>
<dbReference type="SUPFAM" id="SSF48557">
    <property type="entry name" value="L-aspartase-like"/>
    <property type="match status" value="1"/>
</dbReference>
<comment type="caution">
    <text evidence="13">The sequence shown here is derived from an EMBL/GenBank/DDBJ whole genome shotgun (WGS) entry which is preliminary data.</text>
</comment>
<dbReference type="EC" id="4.3.2.1" evidence="5 10"/>
<dbReference type="Gene3D" id="1.20.200.10">
    <property type="entry name" value="Fumarase/aspartase (Central domain)"/>
    <property type="match status" value="1"/>
</dbReference>
<accession>A0A2G0V6Z7</accession>
<evidence type="ECO:0000256" key="9">
    <source>
        <dbReference type="ARBA" id="ARBA00023239"/>
    </source>
</evidence>
<dbReference type="InterPro" id="IPR020557">
    <property type="entry name" value="Fumarate_lyase_CS"/>
</dbReference>
<gene>
    <name evidence="13" type="primary">argH_B</name>
    <name evidence="10" type="synonym">argH</name>
    <name evidence="13" type="ORF">TPPER_00162</name>
</gene>
<name>A0A2G0V6Z7_9PROT</name>
<evidence type="ECO:0000259" key="12">
    <source>
        <dbReference type="Pfam" id="PF14698"/>
    </source>
</evidence>
<dbReference type="Gene3D" id="1.10.275.10">
    <property type="entry name" value="Fumarase/aspartase (N-terminal domain)"/>
    <property type="match status" value="1"/>
</dbReference>
<evidence type="ECO:0000256" key="3">
    <source>
        <dbReference type="ARBA" id="ARBA00004941"/>
    </source>
</evidence>
<feature type="domain" description="Argininosuccinate lyase C-terminal" evidence="12">
    <location>
        <begin position="364"/>
        <end position="431"/>
    </location>
</feature>
<keyword evidence="8 10" id="KW-0028">Amino-acid biosynthesis</keyword>
<comment type="subcellular location">
    <subcellularLocation>
        <location evidence="2 10">Cytoplasm</location>
    </subcellularLocation>
</comment>
<dbReference type="GO" id="GO:0005829">
    <property type="term" value="C:cytosol"/>
    <property type="evidence" value="ECO:0007669"/>
    <property type="project" value="TreeGrafter"/>
</dbReference>
<dbReference type="NCBIfam" id="TIGR00838">
    <property type="entry name" value="argH"/>
    <property type="match status" value="1"/>
</dbReference>
<dbReference type="CDD" id="cd01359">
    <property type="entry name" value="Argininosuccinate_lyase"/>
    <property type="match status" value="1"/>
</dbReference>
<dbReference type="InterPro" id="IPR009049">
    <property type="entry name" value="Argininosuccinate_lyase"/>
</dbReference>
<dbReference type="Pfam" id="PF14698">
    <property type="entry name" value="ASL_C2"/>
    <property type="match status" value="1"/>
</dbReference>
<evidence type="ECO:0000256" key="1">
    <source>
        <dbReference type="ARBA" id="ARBA00000985"/>
    </source>
</evidence>
<evidence type="ECO:0000256" key="7">
    <source>
        <dbReference type="ARBA" id="ARBA00022571"/>
    </source>
</evidence>
<dbReference type="AlphaFoldDB" id="A0A2G0V6Z7"/>
<organism evidence="13 14">
    <name type="scientific">Candidatus Tremblayella phenacoccinincola</name>
    <dbReference type="NCBI Taxonomy" id="1010676"/>
    <lineage>
        <taxon>Bacteria</taxon>
        <taxon>Pseudomonadati</taxon>
        <taxon>Pseudomonadota</taxon>
        <taxon>Betaproteobacteria</taxon>
        <taxon>Candidatus Tremblayella</taxon>
    </lineage>
</organism>
<reference evidence="13 14" key="1">
    <citation type="journal article" date="2017" name="ISME J.">
        <title>Tremblaya phenacola PPER: an evolutionary beta-gammaproteobacterium collage.</title>
        <authorList>
            <person name="Gil R."/>
            <person name="Vargas-Chavez C."/>
            <person name="Lopez-Madrigal S."/>
            <person name="Santos-Garcia D."/>
            <person name="Latorre A."/>
            <person name="Moya A."/>
        </authorList>
    </citation>
    <scope>NUCLEOTIDE SEQUENCE [LARGE SCALE GENOMIC DNA]</scope>
    <source>
        <strain evidence="13 14">PPER</strain>
    </source>
</reference>
<keyword evidence="9 10" id="KW-0456">Lyase</keyword>
<evidence type="ECO:0000313" key="14">
    <source>
        <dbReference type="Proteomes" id="UP000222818"/>
    </source>
</evidence>
<dbReference type="InterPro" id="IPR024083">
    <property type="entry name" value="Fumarase/histidase_N"/>
</dbReference>
<proteinExistence type="inferred from homology"/>
<evidence type="ECO:0000256" key="10">
    <source>
        <dbReference type="HAMAP-Rule" id="MF_00006"/>
    </source>
</evidence>
<comment type="pathway">
    <text evidence="3 10">Amino-acid biosynthesis; L-arginine biosynthesis; L-arginine from L-ornithine and carbamoyl phosphate: step 3/3.</text>
</comment>
<dbReference type="UniPathway" id="UPA00068">
    <property type="reaction ID" value="UER00114"/>
</dbReference>
<sequence>MSLWDGRFKEKLNIMFEHFNKSLKTDVLLIEQDVTLSKAWSYVLYTIGIFKKTEQLKIEQELTNILTKAIKASVNLKKSNSEDIHTWVEYKLTKVLGSIGKKIHTGRSRNDQVTTDTKLWCIKEICLIIPILNTLQKRIVALSEKHIESIMPGYTHLQKAQPITFAHWCLAYNEMLLRDKLRIDDTLKRTSINPLGSGSISGTAYNIDREQLAKWLSFNTATSNSLDSISDRDYLIELIATATISIIHLSRLSEDLIFYNTEEANLVELTDKITSGSSLMPQKKNPDALELIKGKVGKIQGALTNIITILKGLPLAYNKDMQESKAAILDTITTWKECLHITKLIIINIKIRLKACILKAKQGYSNATELADYLVNKGIPFRKAHNITGKVVIKGIAIKTPIEELSIKTLAKINPIINKDVYRFLKVGSCIIKRSSKGGVSKSQTILAILVNKKLLTVSDSIYRTNNLIPDSIVGLAFQLNKNLWENHLEL</sequence>
<evidence type="ECO:0000256" key="6">
    <source>
        <dbReference type="ARBA" id="ARBA00022490"/>
    </source>
</evidence>
<comment type="catalytic activity">
    <reaction evidence="1 10">
        <text>2-(N(omega)-L-arginino)succinate = fumarate + L-arginine</text>
        <dbReference type="Rhea" id="RHEA:24020"/>
        <dbReference type="ChEBI" id="CHEBI:29806"/>
        <dbReference type="ChEBI" id="CHEBI:32682"/>
        <dbReference type="ChEBI" id="CHEBI:57472"/>
        <dbReference type="EC" id="4.3.2.1"/>
    </reaction>
</comment>
<dbReference type="HAMAP" id="MF_00006">
    <property type="entry name" value="Arg_succ_lyase"/>
    <property type="match status" value="1"/>
</dbReference>
<comment type="similarity">
    <text evidence="4">In the N-terminal section; belongs to the lyase 1 family. Argininosuccinate lyase subfamily.</text>
</comment>
<dbReference type="EMBL" id="MKGN01000016">
    <property type="protein sequence ID" value="PHN16241.1"/>
    <property type="molecule type" value="Genomic_DNA"/>
</dbReference>
<dbReference type="InterPro" id="IPR029419">
    <property type="entry name" value="Arg_succ_lyase_C"/>
</dbReference>
<evidence type="ECO:0000313" key="13">
    <source>
        <dbReference type="EMBL" id="PHN16241.1"/>
    </source>
</evidence>
<dbReference type="GO" id="GO:0004056">
    <property type="term" value="F:argininosuccinate lyase activity"/>
    <property type="evidence" value="ECO:0007669"/>
    <property type="project" value="UniProtKB-UniRule"/>
</dbReference>
<dbReference type="PANTHER" id="PTHR43814">
    <property type="entry name" value="ARGININOSUCCINATE LYASE"/>
    <property type="match status" value="1"/>
</dbReference>
<dbReference type="Proteomes" id="UP000222818">
    <property type="component" value="Unassembled WGS sequence"/>
</dbReference>
<evidence type="ECO:0000256" key="8">
    <source>
        <dbReference type="ARBA" id="ARBA00022605"/>
    </source>
</evidence>
<keyword evidence="6 10" id="KW-0963">Cytoplasm</keyword>
<keyword evidence="7 10" id="KW-0055">Arginine biosynthesis</keyword>
<protein>
    <recommendedName>
        <fullName evidence="5 10">Argininosuccinate lyase</fullName>
        <shortName evidence="10">ASAL</shortName>
        <ecNumber evidence="5 10">4.3.2.1</ecNumber>
    </recommendedName>
    <alternativeName>
        <fullName evidence="10">Arginosuccinase</fullName>
    </alternativeName>
</protein>
<evidence type="ECO:0000256" key="2">
    <source>
        <dbReference type="ARBA" id="ARBA00004496"/>
    </source>
</evidence>
<evidence type="ECO:0000259" key="11">
    <source>
        <dbReference type="Pfam" id="PF00206"/>
    </source>
</evidence>
<dbReference type="Gene3D" id="1.10.40.30">
    <property type="entry name" value="Fumarase/aspartase (C-terminal domain)"/>
    <property type="match status" value="1"/>
</dbReference>
<dbReference type="FunFam" id="1.20.200.10:FF:000006">
    <property type="entry name" value="Argininosuccinate lyase"/>
    <property type="match status" value="1"/>
</dbReference>
<dbReference type="PRINTS" id="PR00149">
    <property type="entry name" value="FUMRATELYASE"/>
</dbReference>
<dbReference type="InterPro" id="IPR008948">
    <property type="entry name" value="L-Aspartase-like"/>
</dbReference>
<dbReference type="InterPro" id="IPR000362">
    <property type="entry name" value="Fumarate_lyase_fam"/>
</dbReference>
<dbReference type="RefSeq" id="WP_099336888.1">
    <property type="nucleotide sequence ID" value="NZ_MKGN01000016.1"/>
</dbReference>
<dbReference type="PANTHER" id="PTHR43814:SF1">
    <property type="entry name" value="ARGININOSUCCINATE LYASE"/>
    <property type="match status" value="1"/>
</dbReference>
<evidence type="ECO:0000256" key="4">
    <source>
        <dbReference type="ARBA" id="ARBA00005552"/>
    </source>
</evidence>
<comment type="similarity">
    <text evidence="10">Belongs to the lyase 1 family. Argininosuccinate lyase subfamily.</text>
</comment>